<dbReference type="KEGG" id="pmet:G4Y79_23780"/>
<evidence type="ECO:0000313" key="3">
    <source>
        <dbReference type="Proteomes" id="UP000594468"/>
    </source>
</evidence>
<gene>
    <name evidence="2" type="ORF">G4Y79_23780</name>
</gene>
<dbReference type="SMART" id="SM00240">
    <property type="entry name" value="FHA"/>
    <property type="match status" value="1"/>
</dbReference>
<dbReference type="PROSITE" id="PS50006">
    <property type="entry name" value="FHA_DOMAIN"/>
    <property type="match status" value="1"/>
</dbReference>
<dbReference type="InterPro" id="IPR000253">
    <property type="entry name" value="FHA_dom"/>
</dbReference>
<dbReference type="InterPro" id="IPR026870">
    <property type="entry name" value="Zinc_ribbon_dom"/>
</dbReference>
<dbReference type="Gene3D" id="2.60.200.20">
    <property type="match status" value="1"/>
</dbReference>
<dbReference type="Pfam" id="PF13240">
    <property type="entry name" value="Zn_Ribbon_1"/>
    <property type="match status" value="1"/>
</dbReference>
<accession>A0A7S8E970</accession>
<dbReference type="InterPro" id="IPR050923">
    <property type="entry name" value="Cell_Proc_Reg/RNA_Proc"/>
</dbReference>
<keyword evidence="3" id="KW-1185">Reference proteome</keyword>
<dbReference type="RefSeq" id="WP_195170739.1">
    <property type="nucleotide sequence ID" value="NZ_CP062983.1"/>
</dbReference>
<organism evidence="2 3">
    <name type="scientific">Phototrophicus methaneseepsis</name>
    <dbReference type="NCBI Taxonomy" id="2710758"/>
    <lineage>
        <taxon>Bacteria</taxon>
        <taxon>Bacillati</taxon>
        <taxon>Chloroflexota</taxon>
        <taxon>Candidatus Thermofontia</taxon>
        <taxon>Phototrophicales</taxon>
        <taxon>Phototrophicaceae</taxon>
        <taxon>Phototrophicus</taxon>
    </lineage>
</organism>
<proteinExistence type="predicted"/>
<feature type="domain" description="FHA" evidence="1">
    <location>
        <begin position="77"/>
        <end position="136"/>
    </location>
</feature>
<dbReference type="Pfam" id="PF00498">
    <property type="entry name" value="FHA"/>
    <property type="match status" value="1"/>
</dbReference>
<name>A0A7S8E970_9CHLR</name>
<protein>
    <submittedName>
        <fullName evidence="2">FHA domain-containing protein</fullName>
    </submittedName>
</protein>
<dbReference type="SUPFAM" id="SSF49879">
    <property type="entry name" value="SMAD/FHA domain"/>
    <property type="match status" value="1"/>
</dbReference>
<sequence>MIKCPNCGTENPENAVACVRCGMPLVEATTRSLGDTDFEEGIPKWGSARFNGTMILVLEVLETQQMFEFNADEITELAIGRQDPDSGQSPAVDLAASDAINKGVSRHHATIVRRDGALHIVDNNSSNGTYLNGQRLVAKQPRILRDGDDIRLGHLVVRITFNISEVQR</sequence>
<dbReference type="PANTHER" id="PTHR23308">
    <property type="entry name" value="NUCLEAR INHIBITOR OF PROTEIN PHOSPHATASE-1"/>
    <property type="match status" value="1"/>
</dbReference>
<dbReference type="EMBL" id="CP062983">
    <property type="protein sequence ID" value="QPC82670.1"/>
    <property type="molecule type" value="Genomic_DNA"/>
</dbReference>
<dbReference type="InterPro" id="IPR008984">
    <property type="entry name" value="SMAD_FHA_dom_sf"/>
</dbReference>
<dbReference type="Proteomes" id="UP000594468">
    <property type="component" value="Chromosome"/>
</dbReference>
<dbReference type="AlphaFoldDB" id="A0A7S8E970"/>
<reference evidence="2 3" key="1">
    <citation type="submission" date="2020-02" db="EMBL/GenBank/DDBJ databases">
        <authorList>
            <person name="Zheng R.K."/>
            <person name="Sun C.M."/>
        </authorList>
    </citation>
    <scope>NUCLEOTIDE SEQUENCE [LARGE SCALE GENOMIC DNA]</scope>
    <source>
        <strain evidence="3">rifampicinis</strain>
    </source>
</reference>
<evidence type="ECO:0000313" key="2">
    <source>
        <dbReference type="EMBL" id="QPC82670.1"/>
    </source>
</evidence>
<dbReference type="CDD" id="cd00060">
    <property type="entry name" value="FHA"/>
    <property type="match status" value="1"/>
</dbReference>
<evidence type="ECO:0000259" key="1">
    <source>
        <dbReference type="PROSITE" id="PS50006"/>
    </source>
</evidence>